<sequence length="203" mass="23185">YHYVKEYKFNPDPNAKKGRVLTIVPYDVNGYNSGESYLKFDVTEFTAHSNGIVDRNLTRRRDAKTSKIWFAPTTGILVKFMRDGGEDYESIYYSFTGTIAETAMNHHCPYPFVHLTPNASVVIGVTAVIYKCDILVTAPKDYDIRIDHIKGIAHRDTSITIYNTFDEDIKNFYGFPVGETILATDIISISVRRSDEHDQLEMH</sequence>
<reference evidence="3" key="1">
    <citation type="submission" date="2022-10" db="EMBL/GenBank/DDBJ databases">
        <title>Genome assembly of Pristionchus species.</title>
        <authorList>
            <person name="Yoshida K."/>
            <person name="Sommer R.J."/>
        </authorList>
    </citation>
    <scope>NUCLEOTIDE SEQUENCE [LARGE SCALE GENOMIC DNA]</scope>
    <source>
        <strain evidence="3">RS5460</strain>
    </source>
</reference>
<evidence type="ECO:0000313" key="2">
    <source>
        <dbReference type="EMBL" id="GMR52865.1"/>
    </source>
</evidence>
<proteinExistence type="predicted"/>
<gene>
    <name evidence="1" type="ORF">PMAYCL1PPCAC_23059</name>
    <name evidence="2" type="ORF">PMAYCL1PPCAC_23060</name>
</gene>
<organism evidence="2 3">
    <name type="scientific">Pristionchus mayeri</name>
    <dbReference type="NCBI Taxonomy" id="1317129"/>
    <lineage>
        <taxon>Eukaryota</taxon>
        <taxon>Metazoa</taxon>
        <taxon>Ecdysozoa</taxon>
        <taxon>Nematoda</taxon>
        <taxon>Chromadorea</taxon>
        <taxon>Rhabditida</taxon>
        <taxon>Rhabditina</taxon>
        <taxon>Diplogasteromorpha</taxon>
        <taxon>Diplogasteroidea</taxon>
        <taxon>Neodiplogasteridae</taxon>
        <taxon>Pristionchus</taxon>
    </lineage>
</organism>
<accession>A0AAN5CYM8</accession>
<name>A0AAN5CYM8_9BILA</name>
<dbReference type="EMBL" id="BTRK01000005">
    <property type="protein sequence ID" value="GMR52864.1"/>
    <property type="molecule type" value="Genomic_DNA"/>
</dbReference>
<dbReference type="AlphaFoldDB" id="A0AAN5CYM8"/>
<feature type="non-terminal residue" evidence="2">
    <location>
        <position position="203"/>
    </location>
</feature>
<dbReference type="Proteomes" id="UP001328107">
    <property type="component" value="Unassembled WGS sequence"/>
</dbReference>
<evidence type="ECO:0000313" key="1">
    <source>
        <dbReference type="EMBL" id="GMR52864.1"/>
    </source>
</evidence>
<protein>
    <submittedName>
        <fullName evidence="2">Uncharacterized protein</fullName>
    </submittedName>
</protein>
<evidence type="ECO:0000313" key="3">
    <source>
        <dbReference type="Proteomes" id="UP001328107"/>
    </source>
</evidence>
<comment type="caution">
    <text evidence="2">The sequence shown here is derived from an EMBL/GenBank/DDBJ whole genome shotgun (WGS) entry which is preliminary data.</text>
</comment>
<keyword evidence="3" id="KW-1185">Reference proteome</keyword>
<dbReference type="EMBL" id="BTRK01000005">
    <property type="protein sequence ID" value="GMR52865.1"/>
    <property type="molecule type" value="Genomic_DNA"/>
</dbReference>
<feature type="non-terminal residue" evidence="2">
    <location>
        <position position="1"/>
    </location>
</feature>
<reference evidence="2" key="2">
    <citation type="submission" date="2023-06" db="EMBL/GenBank/DDBJ databases">
        <title>Genome assembly of Pristionchus species.</title>
        <authorList>
            <person name="Yoshida K."/>
            <person name="Sommer R.J."/>
        </authorList>
    </citation>
    <scope>NUCLEOTIDE SEQUENCE</scope>
    <source>
        <strain evidence="2 3">RS5460</strain>
    </source>
</reference>